<keyword evidence="2" id="KW-1185">Reference proteome</keyword>
<organism evidence="1 2">
    <name type="scientific">Hypoxylon rubiginosum</name>
    <dbReference type="NCBI Taxonomy" id="110542"/>
    <lineage>
        <taxon>Eukaryota</taxon>
        <taxon>Fungi</taxon>
        <taxon>Dikarya</taxon>
        <taxon>Ascomycota</taxon>
        <taxon>Pezizomycotina</taxon>
        <taxon>Sordariomycetes</taxon>
        <taxon>Xylariomycetidae</taxon>
        <taxon>Xylariales</taxon>
        <taxon>Hypoxylaceae</taxon>
        <taxon>Hypoxylon</taxon>
    </lineage>
</organism>
<name>A0ACC0DE99_9PEZI</name>
<dbReference type="EMBL" id="MU394288">
    <property type="protein sequence ID" value="KAI6091044.1"/>
    <property type="molecule type" value="Genomic_DNA"/>
</dbReference>
<sequence>MPKRLRIAVIGAGPAGCTLARLLHLSPAPTSVMIFEREQHLHDRDQGGTLDLHEETGLAALRSARLADTPEFAAIARRDGDSMVLCDKHMRRWIDLKSTKDGGWFAEGKPEVDRLALRKLLLDSLPEGTVVWSKAVAKVHLSTDGTSTIAFTDGTIEPGFDLVVGADGTRSVVRPLVTQAEPFYSGVGGWNMLCPNAATTRPMLNNLVRRGSLFAYSDGKSLMGQQLGTGDLYIGMFSLKPENWQRTSGYDVNDPKAVKNALLEEFKNWAPELREIIASIDESKVWPRNLMTLPTGFRWDPKPGITLMGDAAHVMCPFVGQGVNAAMADAMELSRAIEAASDEQWSRQSLDGHIRQYERMMWDRVRRAQKLTEDMMGLMLLTPGAPASVIEKYVVRATTDDMNIILASIWGFFVWLYYLFVKTLHTL</sequence>
<accession>A0ACC0DE99</accession>
<gene>
    <name evidence="1" type="ORF">F4821DRAFT_227345</name>
</gene>
<proteinExistence type="predicted"/>
<dbReference type="Proteomes" id="UP001497680">
    <property type="component" value="Unassembled WGS sequence"/>
</dbReference>
<reference evidence="1 2" key="1">
    <citation type="journal article" date="2022" name="New Phytol.">
        <title>Ecological generalism drives hyperdiversity of secondary metabolite gene clusters in xylarialean endophytes.</title>
        <authorList>
            <person name="Franco M.E.E."/>
            <person name="Wisecaver J.H."/>
            <person name="Arnold A.E."/>
            <person name="Ju Y.M."/>
            <person name="Slot J.C."/>
            <person name="Ahrendt S."/>
            <person name="Moore L.P."/>
            <person name="Eastman K.E."/>
            <person name="Scott K."/>
            <person name="Konkel Z."/>
            <person name="Mondo S.J."/>
            <person name="Kuo A."/>
            <person name="Hayes R.D."/>
            <person name="Haridas S."/>
            <person name="Andreopoulos B."/>
            <person name="Riley R."/>
            <person name="LaButti K."/>
            <person name="Pangilinan J."/>
            <person name="Lipzen A."/>
            <person name="Amirebrahimi M."/>
            <person name="Yan J."/>
            <person name="Adam C."/>
            <person name="Keymanesh K."/>
            <person name="Ng V."/>
            <person name="Louie K."/>
            <person name="Northen T."/>
            <person name="Drula E."/>
            <person name="Henrissat B."/>
            <person name="Hsieh H.M."/>
            <person name="Youens-Clark K."/>
            <person name="Lutzoni F."/>
            <person name="Miadlikowska J."/>
            <person name="Eastwood D.C."/>
            <person name="Hamelin R.C."/>
            <person name="Grigoriev I.V."/>
            <person name="U'Ren J.M."/>
        </authorList>
    </citation>
    <scope>NUCLEOTIDE SEQUENCE [LARGE SCALE GENOMIC DNA]</scope>
    <source>
        <strain evidence="1 2">ER1909</strain>
    </source>
</reference>
<evidence type="ECO:0000313" key="1">
    <source>
        <dbReference type="EMBL" id="KAI6091044.1"/>
    </source>
</evidence>
<comment type="caution">
    <text evidence="1">The sequence shown here is derived from an EMBL/GenBank/DDBJ whole genome shotgun (WGS) entry which is preliminary data.</text>
</comment>
<evidence type="ECO:0000313" key="2">
    <source>
        <dbReference type="Proteomes" id="UP001497680"/>
    </source>
</evidence>
<protein>
    <submittedName>
        <fullName evidence="1">FAD/NAD(P)-binding domain-containing protein</fullName>
    </submittedName>
</protein>